<evidence type="ECO:0000313" key="4">
    <source>
        <dbReference type="WBParaSite" id="TCLT_0001045501-mRNA-1"/>
    </source>
</evidence>
<dbReference type="CDD" id="cd06257">
    <property type="entry name" value="DnaJ"/>
    <property type="match status" value="1"/>
</dbReference>
<dbReference type="GO" id="GO:0031982">
    <property type="term" value="C:vesicle"/>
    <property type="evidence" value="ECO:0007669"/>
    <property type="project" value="TreeGrafter"/>
</dbReference>
<proteinExistence type="predicted"/>
<dbReference type="InterPro" id="IPR036869">
    <property type="entry name" value="J_dom_sf"/>
</dbReference>
<dbReference type="InterPro" id="IPR001623">
    <property type="entry name" value="DnaJ_domain"/>
</dbReference>
<evidence type="ECO:0000313" key="2">
    <source>
        <dbReference type="EMBL" id="VDN08136.1"/>
    </source>
</evidence>
<dbReference type="OMA" id="WENDARW"/>
<dbReference type="GO" id="GO:0005737">
    <property type="term" value="C:cytoplasm"/>
    <property type="evidence" value="ECO:0007669"/>
    <property type="project" value="TreeGrafter"/>
</dbReference>
<dbReference type="Proteomes" id="UP000276776">
    <property type="component" value="Unassembled WGS sequence"/>
</dbReference>
<organism evidence="4">
    <name type="scientific">Thelazia callipaeda</name>
    <name type="common">Oriental eyeworm</name>
    <name type="synonym">Parasitic nematode</name>
    <dbReference type="NCBI Taxonomy" id="103827"/>
    <lineage>
        <taxon>Eukaryota</taxon>
        <taxon>Metazoa</taxon>
        <taxon>Ecdysozoa</taxon>
        <taxon>Nematoda</taxon>
        <taxon>Chromadorea</taxon>
        <taxon>Rhabditida</taxon>
        <taxon>Spirurina</taxon>
        <taxon>Spiruromorpha</taxon>
        <taxon>Thelazioidea</taxon>
        <taxon>Thelaziidae</taxon>
        <taxon>Thelazia</taxon>
    </lineage>
</organism>
<dbReference type="GO" id="GO:0072318">
    <property type="term" value="P:clathrin coat disassembly"/>
    <property type="evidence" value="ECO:0007669"/>
    <property type="project" value="TreeGrafter"/>
</dbReference>
<dbReference type="OrthoDB" id="1717591at2759"/>
<name>A0A0N5DB93_THECL</name>
<dbReference type="GO" id="GO:0030276">
    <property type="term" value="F:clathrin binding"/>
    <property type="evidence" value="ECO:0007669"/>
    <property type="project" value="TreeGrafter"/>
</dbReference>
<dbReference type="EMBL" id="UYYF01005111">
    <property type="protein sequence ID" value="VDN08136.1"/>
    <property type="molecule type" value="Genomic_DNA"/>
</dbReference>
<keyword evidence="3" id="KW-1185">Reference proteome</keyword>
<dbReference type="WBParaSite" id="TCLT_0001045501-mRNA-1">
    <property type="protein sequence ID" value="TCLT_0001045501-mRNA-1"/>
    <property type="gene ID" value="TCLT_0001045501"/>
</dbReference>
<dbReference type="Pfam" id="PF00226">
    <property type="entry name" value="DnaJ"/>
    <property type="match status" value="1"/>
</dbReference>
<dbReference type="FunFam" id="1.10.287.110:FF:000002">
    <property type="entry name" value="putative tyrosine-protein phosphatase auxilin isoform X2"/>
    <property type="match status" value="1"/>
</dbReference>
<feature type="domain" description="J" evidence="1">
    <location>
        <begin position="144"/>
        <end position="187"/>
    </location>
</feature>
<dbReference type="GO" id="GO:0072583">
    <property type="term" value="P:clathrin-dependent endocytosis"/>
    <property type="evidence" value="ECO:0007669"/>
    <property type="project" value="TreeGrafter"/>
</dbReference>
<dbReference type="Gene3D" id="1.10.287.110">
    <property type="entry name" value="DnaJ domain"/>
    <property type="match status" value="1"/>
</dbReference>
<dbReference type="AlphaFoldDB" id="A0A0N5DB93"/>
<dbReference type="STRING" id="103827.A0A0N5DB93"/>
<sequence length="195" mass="21902">MLEMKTDLLNDFLTSAKSSSTLQPKILPETTDKAILHGQQQPCYERAHFDVQSSTKASKSKNLENAFDDLLTSQGFQATIKSVKSLSEMKREEEIKGMDPVKAKVKDWTNGKERNIRALLGSLNDVLWPSAENWVQPSIGDLLTSQNIKKYYRKACLVVHPDKQVGTENEALARSIFTELNDAWTCFENAGSMSM</sequence>
<gene>
    <name evidence="2" type="ORF">TCLT_LOCUS10444</name>
</gene>
<evidence type="ECO:0000313" key="3">
    <source>
        <dbReference type="Proteomes" id="UP000276776"/>
    </source>
</evidence>
<reference evidence="4" key="1">
    <citation type="submission" date="2017-02" db="UniProtKB">
        <authorList>
            <consortium name="WormBaseParasite"/>
        </authorList>
    </citation>
    <scope>IDENTIFICATION</scope>
</reference>
<accession>A0A0N5DB93</accession>
<dbReference type="PANTHER" id="PTHR23172">
    <property type="entry name" value="AUXILIN/CYCLIN G-ASSOCIATED KINASE-RELATED"/>
    <property type="match status" value="1"/>
</dbReference>
<protein>
    <submittedName>
        <fullName evidence="4">J domain-containing protein</fullName>
    </submittedName>
</protein>
<evidence type="ECO:0000259" key="1">
    <source>
        <dbReference type="Pfam" id="PF00226"/>
    </source>
</evidence>
<reference evidence="2 3" key="2">
    <citation type="submission" date="2018-11" db="EMBL/GenBank/DDBJ databases">
        <authorList>
            <consortium name="Pathogen Informatics"/>
        </authorList>
    </citation>
    <scope>NUCLEOTIDE SEQUENCE [LARGE SCALE GENOMIC DNA]</scope>
</reference>
<dbReference type="SUPFAM" id="SSF46565">
    <property type="entry name" value="Chaperone J-domain"/>
    <property type="match status" value="1"/>
</dbReference>
<dbReference type="PANTHER" id="PTHR23172:SF19">
    <property type="entry name" value="J DOMAIN-CONTAINING PROTEIN"/>
    <property type="match status" value="1"/>
</dbReference>